<accession>A0A8S1RDI2</accession>
<comment type="caution">
    <text evidence="1">The sequence shown here is derived from an EMBL/GenBank/DDBJ whole genome shotgun (WGS) entry which is preliminary data.</text>
</comment>
<evidence type="ECO:0000313" key="2">
    <source>
        <dbReference type="Proteomes" id="UP000692954"/>
    </source>
</evidence>
<dbReference type="OrthoDB" id="291708at2759"/>
<proteinExistence type="predicted"/>
<reference evidence="1" key="1">
    <citation type="submission" date="2021-01" db="EMBL/GenBank/DDBJ databases">
        <authorList>
            <consortium name="Genoscope - CEA"/>
            <person name="William W."/>
        </authorList>
    </citation>
    <scope>NUCLEOTIDE SEQUENCE</scope>
</reference>
<keyword evidence="2" id="KW-1185">Reference proteome</keyword>
<protein>
    <submittedName>
        <fullName evidence="1">Uncharacterized protein</fullName>
    </submittedName>
</protein>
<evidence type="ECO:0000313" key="1">
    <source>
        <dbReference type="EMBL" id="CAD8124715.1"/>
    </source>
</evidence>
<dbReference type="AlphaFoldDB" id="A0A8S1RDI2"/>
<dbReference type="EMBL" id="CAJJDN010000153">
    <property type="protein sequence ID" value="CAD8124715.1"/>
    <property type="molecule type" value="Genomic_DNA"/>
</dbReference>
<organism evidence="1 2">
    <name type="scientific">Paramecium sonneborni</name>
    <dbReference type="NCBI Taxonomy" id="65129"/>
    <lineage>
        <taxon>Eukaryota</taxon>
        <taxon>Sar</taxon>
        <taxon>Alveolata</taxon>
        <taxon>Ciliophora</taxon>
        <taxon>Intramacronucleata</taxon>
        <taxon>Oligohymenophorea</taxon>
        <taxon>Peniculida</taxon>
        <taxon>Parameciidae</taxon>
        <taxon>Paramecium</taxon>
    </lineage>
</organism>
<name>A0A8S1RDI2_9CILI</name>
<dbReference type="Proteomes" id="UP000692954">
    <property type="component" value="Unassembled WGS sequence"/>
</dbReference>
<sequence length="355" mass="41997">MNTMSSLYQEQKKDEKDEDDGYYCCFIKKQNQVAEIRKNSNSMNYSILNKNIINLESLKDVQFHLETYPERQALLNSLRYKIINLEKYPLILVYKKEFLQPDIQVDKDEITLILSYPEYEVEYSPLIIHSKLMENIDYQKERDDCEIYFSGIFQNLNTNICDNVIVIPFSPSLMIIDPVFNELKLECRQALFNIVVPFVPILEKVTIILPNIIPLNSIMSIAELLISLKIKLMPQSSYTTLIVNCIQENNRFDEFKQYRINFDLKYYQIQVNQFVKQKLSTEHNIDNLPVQFLAQLLWTNKPLSTQQFIEQSQRFSLRRSDPIQQTSPVTPIYNYESNYKFELEGSSLKKDKESY</sequence>
<gene>
    <name evidence="1" type="ORF">PSON_ATCC_30995.1.T1530051</name>
</gene>